<feature type="signal peptide" evidence="1">
    <location>
        <begin position="1"/>
        <end position="18"/>
    </location>
</feature>
<name>A0A5S9QGJ1_9GAMM</name>
<evidence type="ECO:0000313" key="4">
    <source>
        <dbReference type="Proteomes" id="UP000441399"/>
    </source>
</evidence>
<dbReference type="SUPFAM" id="SSF53474">
    <property type="entry name" value="alpha/beta-Hydrolases"/>
    <property type="match status" value="1"/>
</dbReference>
<proteinExistence type="predicted"/>
<dbReference type="Gene3D" id="3.40.50.1820">
    <property type="entry name" value="alpha/beta hydrolase"/>
    <property type="match status" value="1"/>
</dbReference>
<dbReference type="InterPro" id="IPR050261">
    <property type="entry name" value="FrsA_esterase"/>
</dbReference>
<dbReference type="GO" id="GO:0008806">
    <property type="term" value="F:carboxymethylenebutenolidase activity"/>
    <property type="evidence" value="ECO:0007669"/>
    <property type="project" value="UniProtKB-EC"/>
</dbReference>
<dbReference type="InterPro" id="IPR029058">
    <property type="entry name" value="AB_hydrolase_fold"/>
</dbReference>
<sequence length="265" mass="28860">MKKRLTALALTLPLMAHAEIVTDTVEYTVDGKTFTGFLAYDDKAGKRPGILVVHEWWGHNDYARHRAKMLAEQGYTAFALDMYGKGKVADHPDNAKAFMTEVTANLSVAEKRFNTAYDLLNNHKHTQTDEIAAMGYCFGGGVVLHMARVGTPLKAAVSYHGSLASNLPEGQTPTVKGAIQVFTGAKDPMIPGELVTGFTTEMFNAGADFAVQVYPDAVHSFTNPGATAVGKKHNMPLAYDAFADKDSWQQTLDLFDRVFPTPTTP</sequence>
<dbReference type="AlphaFoldDB" id="A0A5S9QGJ1"/>
<feature type="domain" description="Dienelactone hydrolase" evidence="2">
    <location>
        <begin position="34"/>
        <end position="258"/>
    </location>
</feature>
<accession>A0A5S9QGJ1</accession>
<evidence type="ECO:0000313" key="3">
    <source>
        <dbReference type="EMBL" id="CAA0117165.1"/>
    </source>
</evidence>
<evidence type="ECO:0000259" key="2">
    <source>
        <dbReference type="Pfam" id="PF01738"/>
    </source>
</evidence>
<reference evidence="3 4" key="1">
    <citation type="submission" date="2019-11" db="EMBL/GenBank/DDBJ databases">
        <authorList>
            <person name="Holert J."/>
        </authorList>
    </citation>
    <scope>NUCLEOTIDE SEQUENCE [LARGE SCALE GENOMIC DNA]</scope>
    <source>
        <strain evidence="3">SB11_3</strain>
    </source>
</reference>
<organism evidence="3 4">
    <name type="scientific">BD1-7 clade bacterium</name>
    <dbReference type="NCBI Taxonomy" id="2029982"/>
    <lineage>
        <taxon>Bacteria</taxon>
        <taxon>Pseudomonadati</taxon>
        <taxon>Pseudomonadota</taxon>
        <taxon>Gammaproteobacteria</taxon>
        <taxon>Cellvibrionales</taxon>
        <taxon>Spongiibacteraceae</taxon>
        <taxon>BD1-7 clade</taxon>
    </lineage>
</organism>
<dbReference type="InterPro" id="IPR002925">
    <property type="entry name" value="Dienelactn_hydro"/>
</dbReference>
<keyword evidence="1" id="KW-0732">Signal</keyword>
<evidence type="ECO:0000256" key="1">
    <source>
        <dbReference type="SAM" id="SignalP"/>
    </source>
</evidence>
<keyword evidence="4" id="KW-1185">Reference proteome</keyword>
<dbReference type="PANTHER" id="PTHR22946">
    <property type="entry name" value="DIENELACTONE HYDROLASE DOMAIN-CONTAINING PROTEIN-RELATED"/>
    <property type="match status" value="1"/>
</dbReference>
<protein>
    <submittedName>
        <fullName evidence="3">Carboxymethylenebutenolidase</fullName>
        <ecNumber evidence="3">3.1.1.45</ecNumber>
    </submittedName>
</protein>
<feature type="chain" id="PRO_5024810128" evidence="1">
    <location>
        <begin position="19"/>
        <end position="265"/>
    </location>
</feature>
<dbReference type="Pfam" id="PF01738">
    <property type="entry name" value="DLH"/>
    <property type="match status" value="1"/>
</dbReference>
<dbReference type="EMBL" id="CACSIO010000023">
    <property type="protein sequence ID" value="CAA0117165.1"/>
    <property type="molecule type" value="Genomic_DNA"/>
</dbReference>
<dbReference type="OrthoDB" id="9787933at2"/>
<keyword evidence="3" id="KW-0378">Hydrolase</keyword>
<dbReference type="Proteomes" id="UP000441399">
    <property type="component" value="Unassembled WGS sequence"/>
</dbReference>
<dbReference type="EC" id="3.1.1.45" evidence="3"/>
<gene>
    <name evidence="3" type="primary">clcD</name>
    <name evidence="3" type="ORF">OPDIPICF_02042</name>
</gene>
<dbReference type="PANTHER" id="PTHR22946:SF0">
    <property type="entry name" value="DIENELACTONE HYDROLASE DOMAIN-CONTAINING PROTEIN"/>
    <property type="match status" value="1"/>
</dbReference>